<dbReference type="Pfam" id="PF03009">
    <property type="entry name" value="GDPD"/>
    <property type="match status" value="1"/>
</dbReference>
<dbReference type="SUPFAM" id="SSF51695">
    <property type="entry name" value="PLC-like phosphodiesterases"/>
    <property type="match status" value="1"/>
</dbReference>
<keyword evidence="1" id="KW-0812">Transmembrane</keyword>
<feature type="transmembrane region" description="Helical" evidence="1">
    <location>
        <begin position="321"/>
        <end position="341"/>
    </location>
</feature>
<evidence type="ECO:0000313" key="3">
    <source>
        <dbReference type="EMBL" id="MBC8627443.1"/>
    </source>
</evidence>
<organism evidence="3 4">
    <name type="scientific">Blautia stercoris</name>
    <dbReference type="NCBI Taxonomy" id="871664"/>
    <lineage>
        <taxon>Bacteria</taxon>
        <taxon>Bacillati</taxon>
        <taxon>Bacillota</taxon>
        <taxon>Clostridia</taxon>
        <taxon>Lachnospirales</taxon>
        <taxon>Lachnospiraceae</taxon>
        <taxon>Blautia</taxon>
    </lineage>
</organism>
<keyword evidence="4" id="KW-1185">Reference proteome</keyword>
<dbReference type="Pfam" id="PF10110">
    <property type="entry name" value="GPDPase_memb"/>
    <property type="match status" value="1"/>
</dbReference>
<feature type="transmembrane region" description="Helical" evidence="1">
    <location>
        <begin position="12"/>
        <end position="34"/>
    </location>
</feature>
<name>A0ABR7P7S8_9FIRM</name>
<evidence type="ECO:0000256" key="1">
    <source>
        <dbReference type="SAM" id="Phobius"/>
    </source>
</evidence>
<dbReference type="EMBL" id="JACRTP010000001">
    <property type="protein sequence ID" value="MBC8627443.1"/>
    <property type="molecule type" value="Genomic_DNA"/>
</dbReference>
<dbReference type="CDD" id="cd08579">
    <property type="entry name" value="GDPD_memb_like"/>
    <property type="match status" value="1"/>
</dbReference>
<proteinExistence type="predicted"/>
<dbReference type="InterPro" id="IPR017946">
    <property type="entry name" value="PLC-like_Pdiesterase_TIM-brl"/>
</dbReference>
<sequence length="606" mass="69299">MILRIKSMWKMIKYNMISLLLFEAGYRVATFLIITNLTSTAVNYSLKKRNFSYLTAENFHKFLQNPTSLIFLFGILLLILFFFLIEISAVLSCFSHSYQKRKIYTSDMLIEGIRRTLHFLKHSQSSWIICILMAAPFLSVYFLIMEISYFGVLQYSVMQIYKWVKPHWILYLAVGVILVISFLAVFSLPYCLLEERKSSRGLKSGWILLKWHWKRIILGFVALHIVMLAVIMGVYFLANATASGYAILSKPKSAVVSAVLVYNDWIRMGIGIFAGALQLMLSLAFVYFIYARYHIQKKSEAGIAAIFRQKLWYQKIGQRRAAAIFTAILLVMEGSYLVVLASDHSSAVNSLMSTTGVTAHRGGALMAPENTISSLDYTIKCGADYAEIDVQETADGELVLLHDNSLKRTAGVKKNVWEMTYAEIAQLDAGSSFNKKFRGEKIPTLDEVLKFCRGKLDLNIEIKYNGQNKGIVKKVVRIIEQNHFEDHCVVTSMNYSFLKQVKKANPDIRTGYIMTMTYGTISRIEAADFFSVKYTYVDEAFVREAHSLGKEVHAWTVNYRGDIKRMLDVGVDNIITDNPVLVRKVKNQESDMQTDFWDLMRYAFKM</sequence>
<feature type="transmembrane region" description="Helical" evidence="1">
    <location>
        <begin position="216"/>
        <end position="238"/>
    </location>
</feature>
<dbReference type="PANTHER" id="PTHR46211">
    <property type="entry name" value="GLYCEROPHOSPHORYL DIESTER PHOSPHODIESTERASE"/>
    <property type="match status" value="1"/>
</dbReference>
<feature type="transmembrane region" description="Helical" evidence="1">
    <location>
        <begin position="127"/>
        <end position="149"/>
    </location>
</feature>
<gene>
    <name evidence="3" type="ORF">H8712_02170</name>
</gene>
<dbReference type="PANTHER" id="PTHR46211:SF8">
    <property type="entry name" value="PHOSPHODIESTERASE"/>
    <property type="match status" value="1"/>
</dbReference>
<protein>
    <submittedName>
        <fullName evidence="3">Glycerophosphodiester phosphodiesterase</fullName>
    </submittedName>
</protein>
<evidence type="ECO:0000259" key="2">
    <source>
        <dbReference type="PROSITE" id="PS51704"/>
    </source>
</evidence>
<dbReference type="InterPro" id="IPR018476">
    <property type="entry name" value="GlyceroP-diester-Pdiesterase_M"/>
</dbReference>
<feature type="transmembrane region" description="Helical" evidence="1">
    <location>
        <begin position="265"/>
        <end position="290"/>
    </location>
</feature>
<accession>A0ABR7P7S8</accession>
<dbReference type="InterPro" id="IPR030395">
    <property type="entry name" value="GP_PDE_dom"/>
</dbReference>
<evidence type="ECO:0000313" key="4">
    <source>
        <dbReference type="Proteomes" id="UP000661649"/>
    </source>
</evidence>
<comment type="caution">
    <text evidence="3">The sequence shown here is derived from an EMBL/GenBank/DDBJ whole genome shotgun (WGS) entry which is preliminary data.</text>
</comment>
<feature type="domain" description="GP-PDE" evidence="2">
    <location>
        <begin position="355"/>
        <end position="586"/>
    </location>
</feature>
<keyword evidence="1" id="KW-1133">Transmembrane helix</keyword>
<feature type="transmembrane region" description="Helical" evidence="1">
    <location>
        <begin position="69"/>
        <end position="94"/>
    </location>
</feature>
<dbReference type="Gene3D" id="3.20.20.190">
    <property type="entry name" value="Phosphatidylinositol (PI) phosphodiesterase"/>
    <property type="match status" value="1"/>
</dbReference>
<keyword evidence="1" id="KW-0472">Membrane</keyword>
<dbReference type="PROSITE" id="PS51704">
    <property type="entry name" value="GP_PDE"/>
    <property type="match status" value="1"/>
</dbReference>
<reference evidence="3 4" key="1">
    <citation type="submission" date="2020-08" db="EMBL/GenBank/DDBJ databases">
        <title>Genome public.</title>
        <authorList>
            <person name="Liu C."/>
            <person name="Sun Q."/>
        </authorList>
    </citation>
    <scope>NUCLEOTIDE SEQUENCE [LARGE SCALE GENOMIC DNA]</scope>
    <source>
        <strain evidence="3 4">3_YM_SP_D4_24.mj</strain>
    </source>
</reference>
<dbReference type="Proteomes" id="UP000661649">
    <property type="component" value="Unassembled WGS sequence"/>
</dbReference>
<dbReference type="RefSeq" id="WP_118700942.1">
    <property type="nucleotide sequence ID" value="NZ_JACRTP010000001.1"/>
</dbReference>
<feature type="transmembrane region" description="Helical" evidence="1">
    <location>
        <begin position="169"/>
        <end position="193"/>
    </location>
</feature>